<dbReference type="Proteomes" id="UP000238916">
    <property type="component" value="Unassembled WGS sequence"/>
</dbReference>
<reference evidence="2" key="1">
    <citation type="submission" date="2018-02" db="EMBL/GenBank/DDBJ databases">
        <authorList>
            <person name="Hausmann B."/>
        </authorList>
    </citation>
    <scope>NUCLEOTIDE SEQUENCE [LARGE SCALE GENOMIC DNA]</scope>
    <source>
        <strain evidence="2">Peat soil MAG SbF1</strain>
    </source>
</reference>
<gene>
    <name evidence="1" type="ORF">SBF1_1880008</name>
</gene>
<evidence type="ECO:0000313" key="2">
    <source>
        <dbReference type="Proteomes" id="UP000238916"/>
    </source>
</evidence>
<protein>
    <submittedName>
        <fullName evidence="1">Uncharacterized protein</fullName>
    </submittedName>
</protein>
<name>A0A2U3KDS1_9FIRM</name>
<proteinExistence type="predicted"/>
<dbReference type="AlphaFoldDB" id="A0A2U3KDS1"/>
<organism evidence="1 2">
    <name type="scientific">Candidatus Desulfosporosinus infrequens</name>
    <dbReference type="NCBI Taxonomy" id="2043169"/>
    <lineage>
        <taxon>Bacteria</taxon>
        <taxon>Bacillati</taxon>
        <taxon>Bacillota</taxon>
        <taxon>Clostridia</taxon>
        <taxon>Eubacteriales</taxon>
        <taxon>Desulfitobacteriaceae</taxon>
        <taxon>Desulfosporosinus</taxon>
    </lineage>
</organism>
<dbReference type="EMBL" id="OMOF01000099">
    <property type="protein sequence ID" value="SPF37822.1"/>
    <property type="molecule type" value="Genomic_DNA"/>
</dbReference>
<accession>A0A2U3KDS1</accession>
<evidence type="ECO:0000313" key="1">
    <source>
        <dbReference type="EMBL" id="SPF37822.1"/>
    </source>
</evidence>
<sequence>MEKTNEKSEVIDFTPSPFSMLSIDWQAVRIMSPEDKNIPNVILYIRYP</sequence>